<keyword evidence="1" id="KW-0812">Transmembrane</keyword>
<feature type="transmembrane region" description="Helical" evidence="1">
    <location>
        <begin position="288"/>
        <end position="307"/>
    </location>
</feature>
<evidence type="ECO:0000256" key="1">
    <source>
        <dbReference type="SAM" id="Phobius"/>
    </source>
</evidence>
<dbReference type="Gene3D" id="3.90.550.10">
    <property type="entry name" value="Spore Coat Polysaccharide Biosynthesis Protein SpsA, Chain A"/>
    <property type="match status" value="1"/>
</dbReference>
<dbReference type="SUPFAM" id="SSF53448">
    <property type="entry name" value="Nucleotide-diphospho-sugar transferases"/>
    <property type="match status" value="1"/>
</dbReference>
<gene>
    <name evidence="3" type="ORF">METZ01_LOCUS190005</name>
</gene>
<dbReference type="CDD" id="cd02525">
    <property type="entry name" value="Succinoglycan_BP_ExoA"/>
    <property type="match status" value="1"/>
</dbReference>
<evidence type="ECO:0000259" key="2">
    <source>
        <dbReference type="Pfam" id="PF00535"/>
    </source>
</evidence>
<dbReference type="Pfam" id="PF00535">
    <property type="entry name" value="Glycos_transf_2"/>
    <property type="match status" value="1"/>
</dbReference>
<accession>A0A382DHJ6</accession>
<reference evidence="3" key="1">
    <citation type="submission" date="2018-05" db="EMBL/GenBank/DDBJ databases">
        <authorList>
            <person name="Lanie J.A."/>
            <person name="Ng W.-L."/>
            <person name="Kazmierczak K.M."/>
            <person name="Andrzejewski T.M."/>
            <person name="Davidsen T.M."/>
            <person name="Wayne K.J."/>
            <person name="Tettelin H."/>
            <person name="Glass J.I."/>
            <person name="Rusch D."/>
            <person name="Podicherti R."/>
            <person name="Tsui H.-C.T."/>
            <person name="Winkler M.E."/>
        </authorList>
    </citation>
    <scope>NUCLEOTIDE SEQUENCE</scope>
</reference>
<dbReference type="PANTHER" id="PTHR43685:SF3">
    <property type="entry name" value="SLR2126 PROTEIN"/>
    <property type="match status" value="1"/>
</dbReference>
<keyword evidence="1" id="KW-0472">Membrane</keyword>
<name>A0A382DHJ6_9ZZZZ</name>
<dbReference type="PANTHER" id="PTHR43685">
    <property type="entry name" value="GLYCOSYLTRANSFERASE"/>
    <property type="match status" value="1"/>
</dbReference>
<dbReference type="InterPro" id="IPR029044">
    <property type="entry name" value="Nucleotide-diphossugar_trans"/>
</dbReference>
<dbReference type="AlphaFoldDB" id="A0A382DHJ6"/>
<feature type="domain" description="Glycosyltransferase 2-like" evidence="2">
    <location>
        <begin position="3"/>
        <end position="167"/>
    </location>
</feature>
<feature type="transmembrane region" description="Helical" evidence="1">
    <location>
        <begin position="240"/>
        <end position="258"/>
    </location>
</feature>
<feature type="transmembrane region" description="Helical" evidence="1">
    <location>
        <begin position="264"/>
        <end position="281"/>
    </location>
</feature>
<dbReference type="InterPro" id="IPR001173">
    <property type="entry name" value="Glyco_trans_2-like"/>
</dbReference>
<keyword evidence="1" id="KW-1133">Transmembrane helix</keyword>
<dbReference type="InterPro" id="IPR050834">
    <property type="entry name" value="Glycosyltransf_2"/>
</dbReference>
<evidence type="ECO:0000313" key="3">
    <source>
        <dbReference type="EMBL" id="SVB37151.1"/>
    </source>
</evidence>
<dbReference type="EMBL" id="UINC01039129">
    <property type="protein sequence ID" value="SVB37151.1"/>
    <property type="molecule type" value="Genomic_DNA"/>
</dbReference>
<organism evidence="3">
    <name type="scientific">marine metagenome</name>
    <dbReference type="NCBI Taxonomy" id="408172"/>
    <lineage>
        <taxon>unclassified sequences</taxon>
        <taxon>metagenomes</taxon>
        <taxon>ecological metagenomes</taxon>
    </lineage>
</organism>
<proteinExistence type="predicted"/>
<sequence length="320" mass="33288">VAVVVPARDAEATLAAAVATALAQEVDGGLEVCIAVAPSLDETLEVARGLAESDSRVSVVDNPAGVAAAGLNAAIRATTGQVVVRLDAHALLDDGYVAAAVAALERTGAANVGGRQDPRGRSPFEEAAGAAMASWFGAGDARFRTGGPGGPVDTVYLGVFRRDALETAGLFDEGLVRNQDAELNWRLREAGGVVFFDPDLAVGYRPRSTLAALAAQYFGYGRWRRVVVTRHPRSLRPRQVVPPVVLAGVIAGLAGGWFWTPLFLLPLAYGTAVVVASVAVGRQPGRAVRLLGVFPAIHLAWAAGFLVGPPTRGQRVNHHA</sequence>
<protein>
    <recommendedName>
        <fullName evidence="2">Glycosyltransferase 2-like domain-containing protein</fullName>
    </recommendedName>
</protein>
<feature type="non-terminal residue" evidence="3">
    <location>
        <position position="1"/>
    </location>
</feature>